<accession>A0A518EY65</accession>
<evidence type="ECO:0000313" key="2">
    <source>
        <dbReference type="Proteomes" id="UP000320390"/>
    </source>
</evidence>
<dbReference type="NCBIfam" id="TIGR02453">
    <property type="entry name" value="TIGR02453 family protein"/>
    <property type="match status" value="1"/>
</dbReference>
<organism evidence="1 2">
    <name type="scientific">Saltatorellus ferox</name>
    <dbReference type="NCBI Taxonomy" id="2528018"/>
    <lineage>
        <taxon>Bacteria</taxon>
        <taxon>Pseudomonadati</taxon>
        <taxon>Planctomycetota</taxon>
        <taxon>Planctomycetia</taxon>
        <taxon>Planctomycetia incertae sedis</taxon>
        <taxon>Saltatorellus</taxon>
    </lineage>
</organism>
<dbReference type="InterPro" id="IPR012808">
    <property type="entry name" value="CHP02453"/>
</dbReference>
<evidence type="ECO:0000313" key="1">
    <source>
        <dbReference type="EMBL" id="QDV09030.1"/>
    </source>
</evidence>
<sequence length="231" mass="26262">MKRSNEPSTGFGGMPARAFTLLRSLEENNESGWMREHRPSVIQDLRAPFIDYLEETTRRLREEGFDLRGGEETVFRMQRDLRFTADRRPFHEHVEAVFSKGGARIGTRASIHVRLDRSGGFLRAGSFLQPAASLAALRESMMAREARFLEMASGLEAAGCPLVAERSLKRLPRGFEEAADRPIAAYLRQVDPVAERPMRVEEWRDGSVIEETLNFAQAVRPWLLFIEEALV</sequence>
<dbReference type="AlphaFoldDB" id="A0A518EY65"/>
<dbReference type="PIRSF" id="PIRSF028451">
    <property type="entry name" value="UCP028451"/>
    <property type="match status" value="1"/>
</dbReference>
<dbReference type="Pfam" id="PF09365">
    <property type="entry name" value="DUF2461"/>
    <property type="match status" value="1"/>
</dbReference>
<dbReference type="RefSeq" id="WP_419190514.1">
    <property type="nucleotide sequence ID" value="NZ_CP036434.1"/>
</dbReference>
<proteinExistence type="predicted"/>
<dbReference type="PANTHER" id="PTHR36452">
    <property type="entry name" value="CHROMOSOME 12, WHOLE GENOME SHOTGUN SEQUENCE"/>
    <property type="match status" value="1"/>
</dbReference>
<dbReference type="PANTHER" id="PTHR36452:SF1">
    <property type="entry name" value="DUF2461 DOMAIN-CONTAINING PROTEIN"/>
    <property type="match status" value="1"/>
</dbReference>
<dbReference type="EMBL" id="CP036434">
    <property type="protein sequence ID" value="QDV09030.1"/>
    <property type="molecule type" value="Genomic_DNA"/>
</dbReference>
<dbReference type="Proteomes" id="UP000320390">
    <property type="component" value="Chromosome"/>
</dbReference>
<keyword evidence="2" id="KW-1185">Reference proteome</keyword>
<name>A0A518EY65_9BACT</name>
<evidence type="ECO:0008006" key="3">
    <source>
        <dbReference type="Google" id="ProtNLM"/>
    </source>
</evidence>
<protein>
    <recommendedName>
        <fullName evidence="3">DUF2461 domain-containing protein</fullName>
    </recommendedName>
</protein>
<dbReference type="InterPro" id="IPR015996">
    <property type="entry name" value="UCP028451"/>
</dbReference>
<gene>
    <name evidence="1" type="ORF">Poly30_45860</name>
</gene>
<reference evidence="1 2" key="1">
    <citation type="submission" date="2019-02" db="EMBL/GenBank/DDBJ databases">
        <title>Deep-cultivation of Planctomycetes and their phenomic and genomic characterization uncovers novel biology.</title>
        <authorList>
            <person name="Wiegand S."/>
            <person name="Jogler M."/>
            <person name="Boedeker C."/>
            <person name="Pinto D."/>
            <person name="Vollmers J."/>
            <person name="Rivas-Marin E."/>
            <person name="Kohn T."/>
            <person name="Peeters S.H."/>
            <person name="Heuer A."/>
            <person name="Rast P."/>
            <person name="Oberbeckmann S."/>
            <person name="Bunk B."/>
            <person name="Jeske O."/>
            <person name="Meyerdierks A."/>
            <person name="Storesund J.E."/>
            <person name="Kallscheuer N."/>
            <person name="Luecker S."/>
            <person name="Lage O.M."/>
            <person name="Pohl T."/>
            <person name="Merkel B.J."/>
            <person name="Hornburger P."/>
            <person name="Mueller R.-W."/>
            <person name="Bruemmer F."/>
            <person name="Labrenz M."/>
            <person name="Spormann A.M."/>
            <person name="Op den Camp H."/>
            <person name="Overmann J."/>
            <person name="Amann R."/>
            <person name="Jetten M.S.M."/>
            <person name="Mascher T."/>
            <person name="Medema M.H."/>
            <person name="Devos D.P."/>
            <person name="Kaster A.-K."/>
            <person name="Ovreas L."/>
            <person name="Rohde M."/>
            <person name="Galperin M.Y."/>
            <person name="Jogler C."/>
        </authorList>
    </citation>
    <scope>NUCLEOTIDE SEQUENCE [LARGE SCALE GENOMIC DNA]</scope>
    <source>
        <strain evidence="1 2">Poly30</strain>
    </source>
</reference>